<name>A0A9D4EQJ6_DREPO</name>
<dbReference type="PANTHER" id="PTHR24020:SF20">
    <property type="entry name" value="PH DOMAIN-CONTAINING PROTEIN"/>
    <property type="match status" value="1"/>
</dbReference>
<dbReference type="SUPFAM" id="SSF53300">
    <property type="entry name" value="vWA-like"/>
    <property type="match status" value="1"/>
</dbReference>
<feature type="domain" description="VWFA" evidence="1">
    <location>
        <begin position="1"/>
        <end position="93"/>
    </location>
</feature>
<reference evidence="2" key="2">
    <citation type="submission" date="2020-11" db="EMBL/GenBank/DDBJ databases">
        <authorList>
            <person name="McCartney M.A."/>
            <person name="Auch B."/>
            <person name="Kono T."/>
            <person name="Mallez S."/>
            <person name="Becker A."/>
            <person name="Gohl D.M."/>
            <person name="Silverstein K.A.T."/>
            <person name="Koren S."/>
            <person name="Bechman K.B."/>
            <person name="Herman A."/>
            <person name="Abrahante J.E."/>
            <person name="Garbe J."/>
        </authorList>
    </citation>
    <scope>NUCLEOTIDE SEQUENCE</scope>
    <source>
        <strain evidence="2">Duluth1</strain>
        <tissue evidence="2">Whole animal</tissue>
    </source>
</reference>
<dbReference type="Proteomes" id="UP000828390">
    <property type="component" value="Unassembled WGS sequence"/>
</dbReference>
<dbReference type="AlphaFoldDB" id="A0A9D4EQJ6"/>
<comment type="caution">
    <text evidence="2">The sequence shown here is derived from an EMBL/GenBank/DDBJ whole genome shotgun (WGS) entry which is preliminary data.</text>
</comment>
<keyword evidence="3" id="KW-1185">Reference proteome</keyword>
<dbReference type="InterPro" id="IPR002035">
    <property type="entry name" value="VWF_A"/>
</dbReference>
<dbReference type="PROSITE" id="PS50234">
    <property type="entry name" value="VWFA"/>
    <property type="match status" value="1"/>
</dbReference>
<accession>A0A9D4EQJ6</accession>
<gene>
    <name evidence="2" type="ORF">DPMN_160147</name>
</gene>
<evidence type="ECO:0000313" key="3">
    <source>
        <dbReference type="Proteomes" id="UP000828390"/>
    </source>
</evidence>
<evidence type="ECO:0000259" key="1">
    <source>
        <dbReference type="PROSITE" id="PS50234"/>
    </source>
</evidence>
<dbReference type="Pfam" id="PF00092">
    <property type="entry name" value="VWA"/>
    <property type="match status" value="1"/>
</dbReference>
<dbReference type="InterPro" id="IPR036465">
    <property type="entry name" value="vWFA_dom_sf"/>
</dbReference>
<evidence type="ECO:0000313" key="2">
    <source>
        <dbReference type="EMBL" id="KAH3782235.1"/>
    </source>
</evidence>
<dbReference type="EMBL" id="JAIWYP010000008">
    <property type="protein sequence ID" value="KAH3782235.1"/>
    <property type="molecule type" value="Genomic_DNA"/>
</dbReference>
<reference evidence="2" key="1">
    <citation type="journal article" date="2019" name="bioRxiv">
        <title>The Genome of the Zebra Mussel, Dreissena polymorpha: A Resource for Invasive Species Research.</title>
        <authorList>
            <person name="McCartney M.A."/>
            <person name="Auch B."/>
            <person name="Kono T."/>
            <person name="Mallez S."/>
            <person name="Zhang Y."/>
            <person name="Obille A."/>
            <person name="Becker A."/>
            <person name="Abrahante J.E."/>
            <person name="Garbe J."/>
            <person name="Badalamenti J.P."/>
            <person name="Herman A."/>
            <person name="Mangelson H."/>
            <person name="Liachko I."/>
            <person name="Sullivan S."/>
            <person name="Sone E.D."/>
            <person name="Koren S."/>
            <person name="Silverstein K.A.T."/>
            <person name="Beckman K.B."/>
            <person name="Gohl D.M."/>
        </authorList>
    </citation>
    <scope>NUCLEOTIDE SEQUENCE</scope>
    <source>
        <strain evidence="2">Duluth1</strain>
        <tissue evidence="2">Whole animal</tissue>
    </source>
</reference>
<dbReference type="Gene3D" id="3.40.50.410">
    <property type="entry name" value="von Willebrand factor, type A domain"/>
    <property type="match status" value="1"/>
</dbReference>
<dbReference type="InterPro" id="IPR050525">
    <property type="entry name" value="ECM_Assembly_Org"/>
</dbReference>
<dbReference type="PANTHER" id="PTHR24020">
    <property type="entry name" value="COLLAGEN ALPHA"/>
    <property type="match status" value="1"/>
</dbReference>
<protein>
    <recommendedName>
        <fullName evidence="1">VWFA domain-containing protein</fullName>
    </recommendedName>
</protein>
<sequence length="128" mass="14062">MRHEIFKFANGHRPGAQKVGLIITDGESTFPDQTNIQAEAAKSEGIYLIAVGVDMVTSTGGQLELNAIASEPKGGNVFNVNGYRELNQLHQQLLDQFGDCQRKLFAFKVSLNEVKTKCVPCLGKQIRI</sequence>
<organism evidence="2 3">
    <name type="scientific">Dreissena polymorpha</name>
    <name type="common">Zebra mussel</name>
    <name type="synonym">Mytilus polymorpha</name>
    <dbReference type="NCBI Taxonomy" id="45954"/>
    <lineage>
        <taxon>Eukaryota</taxon>
        <taxon>Metazoa</taxon>
        <taxon>Spiralia</taxon>
        <taxon>Lophotrochozoa</taxon>
        <taxon>Mollusca</taxon>
        <taxon>Bivalvia</taxon>
        <taxon>Autobranchia</taxon>
        <taxon>Heteroconchia</taxon>
        <taxon>Euheterodonta</taxon>
        <taxon>Imparidentia</taxon>
        <taxon>Neoheterodontei</taxon>
        <taxon>Myida</taxon>
        <taxon>Dreissenoidea</taxon>
        <taxon>Dreissenidae</taxon>
        <taxon>Dreissena</taxon>
    </lineage>
</organism>
<proteinExistence type="predicted"/>